<feature type="domain" description="Caspase family p20" evidence="5">
    <location>
        <begin position="1"/>
        <end position="63"/>
    </location>
</feature>
<evidence type="ECO:0000256" key="3">
    <source>
        <dbReference type="RuleBase" id="RU003971"/>
    </source>
</evidence>
<protein>
    <submittedName>
        <fullName evidence="6">Caspase 8-like protein</fullName>
    </submittedName>
</protein>
<feature type="domain" description="Caspase family p10" evidence="4">
    <location>
        <begin position="88"/>
        <end position="177"/>
    </location>
</feature>
<name>D5FW83_HALDI</name>
<dbReference type="PROSITE" id="PS50208">
    <property type="entry name" value="CASPASE_P20"/>
    <property type="match status" value="1"/>
</dbReference>
<sequence length="177" mass="19601">MDHKARDCVVVIFQTHGRDGAVQGSDKDWLEVSTITSYFKASVCPSLANKPKLFFFQSCRGEEIQKAVPVQCDGGGSIPAATGSRVRDVKMVAPEADFFYGFASVAGTQALRHPETGSWFIQALVQSLQESTKSDDLESIMTVVRRKVDDHQVETVKGEFLKQTAEVRTRLLKEVVF</sequence>
<dbReference type="PANTHER" id="PTHR48169">
    <property type="entry name" value="DED DOMAIN-CONTAINING PROTEIN"/>
    <property type="match status" value="1"/>
</dbReference>
<dbReference type="PROSITE" id="PS50207">
    <property type="entry name" value="CASPASE_P10"/>
    <property type="match status" value="1"/>
</dbReference>
<dbReference type="Gene3D" id="3.40.50.1460">
    <property type="match status" value="1"/>
</dbReference>
<dbReference type="GO" id="GO:0006508">
    <property type="term" value="P:proteolysis"/>
    <property type="evidence" value="ECO:0007669"/>
    <property type="project" value="InterPro"/>
</dbReference>
<organism evidence="6">
    <name type="scientific">Haliotis discus discus</name>
    <name type="common">disc abalone</name>
    <dbReference type="NCBI Taxonomy" id="91233"/>
    <lineage>
        <taxon>Eukaryota</taxon>
        <taxon>Metazoa</taxon>
        <taxon>Spiralia</taxon>
        <taxon>Lophotrochozoa</taxon>
        <taxon>Mollusca</taxon>
        <taxon>Gastropoda</taxon>
        <taxon>Vetigastropoda</taxon>
        <taxon>Lepetellida</taxon>
        <taxon>Haliotoidea</taxon>
        <taxon>Haliotidae</taxon>
        <taxon>Haliotis</taxon>
    </lineage>
</organism>
<proteinExistence type="evidence at transcript level"/>
<dbReference type="GO" id="GO:0051604">
    <property type="term" value="P:protein maturation"/>
    <property type="evidence" value="ECO:0007669"/>
    <property type="project" value="UniProtKB-ARBA"/>
</dbReference>
<accession>D5FW83</accession>
<dbReference type="AlphaFoldDB" id="D5FW83"/>
<dbReference type="SMART" id="SM00115">
    <property type="entry name" value="CASc"/>
    <property type="match status" value="1"/>
</dbReference>
<dbReference type="InterPro" id="IPR029030">
    <property type="entry name" value="Caspase-like_dom_sf"/>
</dbReference>
<dbReference type="SUPFAM" id="SSF52129">
    <property type="entry name" value="Caspase-like"/>
    <property type="match status" value="1"/>
</dbReference>
<dbReference type="PANTHER" id="PTHR48169:SF7">
    <property type="entry name" value="CASPASE 10"/>
    <property type="match status" value="1"/>
</dbReference>
<dbReference type="PRINTS" id="PR00376">
    <property type="entry name" value="IL1BCENZYME"/>
</dbReference>
<dbReference type="GO" id="GO:0005737">
    <property type="term" value="C:cytoplasm"/>
    <property type="evidence" value="ECO:0007669"/>
    <property type="project" value="UniProtKB-ARBA"/>
</dbReference>
<evidence type="ECO:0000313" key="6">
    <source>
        <dbReference type="EMBL" id="ACZ15979.1"/>
    </source>
</evidence>
<evidence type="ECO:0000256" key="2">
    <source>
        <dbReference type="ARBA" id="ARBA00022703"/>
    </source>
</evidence>
<dbReference type="GO" id="GO:0043067">
    <property type="term" value="P:regulation of programmed cell death"/>
    <property type="evidence" value="ECO:0007669"/>
    <property type="project" value="UniProtKB-ARBA"/>
</dbReference>
<dbReference type="EMBL" id="FJ864721">
    <property type="protein sequence ID" value="ACZ15979.1"/>
    <property type="molecule type" value="mRNA"/>
</dbReference>
<dbReference type="GO" id="GO:0006915">
    <property type="term" value="P:apoptotic process"/>
    <property type="evidence" value="ECO:0007669"/>
    <property type="project" value="UniProtKB-KW"/>
</dbReference>
<evidence type="ECO:0000259" key="5">
    <source>
        <dbReference type="PROSITE" id="PS50208"/>
    </source>
</evidence>
<comment type="similarity">
    <text evidence="1 3">Belongs to the peptidase C14A family.</text>
</comment>
<keyword evidence="2" id="KW-0053">Apoptosis</keyword>
<dbReference type="InterPro" id="IPR015917">
    <property type="entry name" value="Pept_C14A"/>
</dbReference>
<reference evidence="6" key="1">
    <citation type="submission" date="2009-03" db="EMBL/GenBank/DDBJ databases">
        <authorList>
            <person name="De Zoysa M."/>
            <person name="Lee J."/>
        </authorList>
    </citation>
    <scope>NUCLEOTIDE SEQUENCE</scope>
</reference>
<dbReference type="InterPro" id="IPR011600">
    <property type="entry name" value="Pept_C14_caspase"/>
</dbReference>
<evidence type="ECO:0000259" key="4">
    <source>
        <dbReference type="PROSITE" id="PS50207"/>
    </source>
</evidence>
<dbReference type="InterPro" id="IPR002138">
    <property type="entry name" value="Pept_C14_p10"/>
</dbReference>
<dbReference type="GO" id="GO:0004197">
    <property type="term" value="F:cysteine-type endopeptidase activity"/>
    <property type="evidence" value="ECO:0007669"/>
    <property type="project" value="InterPro"/>
</dbReference>
<dbReference type="Pfam" id="PF00656">
    <property type="entry name" value="Peptidase_C14"/>
    <property type="match status" value="1"/>
</dbReference>
<evidence type="ECO:0000256" key="1">
    <source>
        <dbReference type="ARBA" id="ARBA00010134"/>
    </source>
</evidence>
<dbReference type="InterPro" id="IPR001309">
    <property type="entry name" value="Pept_C14_p20"/>
</dbReference>